<feature type="compositionally biased region" description="Low complexity" evidence="4">
    <location>
        <begin position="83"/>
        <end position="104"/>
    </location>
</feature>
<organism evidence="6 7">
    <name type="scientific">Erythroxylum novogranatense</name>
    <dbReference type="NCBI Taxonomy" id="1862640"/>
    <lineage>
        <taxon>Eukaryota</taxon>
        <taxon>Viridiplantae</taxon>
        <taxon>Streptophyta</taxon>
        <taxon>Embryophyta</taxon>
        <taxon>Tracheophyta</taxon>
        <taxon>Spermatophyta</taxon>
        <taxon>Magnoliopsida</taxon>
        <taxon>eudicotyledons</taxon>
        <taxon>Gunneridae</taxon>
        <taxon>Pentapetalae</taxon>
        <taxon>rosids</taxon>
        <taxon>fabids</taxon>
        <taxon>Malpighiales</taxon>
        <taxon>Erythroxylaceae</taxon>
        <taxon>Erythroxylum</taxon>
    </lineage>
</organism>
<evidence type="ECO:0000256" key="2">
    <source>
        <dbReference type="ARBA" id="ARBA00022448"/>
    </source>
</evidence>
<evidence type="ECO:0000256" key="4">
    <source>
        <dbReference type="SAM" id="MobiDB-lite"/>
    </source>
</evidence>
<gene>
    <name evidence="6" type="ORF">K2173_002656</name>
</gene>
<dbReference type="GO" id="GO:0036228">
    <property type="term" value="P:protein localization to nuclear inner membrane"/>
    <property type="evidence" value="ECO:0007669"/>
    <property type="project" value="TreeGrafter"/>
</dbReference>
<protein>
    <recommendedName>
        <fullName evidence="5">Nucleoporin Nup54 alpha-helical domain-containing protein</fullName>
    </recommendedName>
</protein>
<dbReference type="EMBL" id="JAIWQS010000007">
    <property type="protein sequence ID" value="KAJ8758877.1"/>
    <property type="molecule type" value="Genomic_DNA"/>
</dbReference>
<name>A0AAV8SWP4_9ROSI</name>
<dbReference type="GO" id="GO:0006607">
    <property type="term" value="P:NLS-bearing protein import into nucleus"/>
    <property type="evidence" value="ECO:0007669"/>
    <property type="project" value="TreeGrafter"/>
</dbReference>
<dbReference type="AlphaFoldDB" id="A0AAV8SWP4"/>
<proteinExistence type="predicted"/>
<comment type="subcellular location">
    <subcellularLocation>
        <location evidence="1">Nucleus</location>
    </subcellularLocation>
</comment>
<dbReference type="GO" id="GO:0017056">
    <property type="term" value="F:structural constituent of nuclear pore"/>
    <property type="evidence" value="ECO:0007669"/>
    <property type="project" value="TreeGrafter"/>
</dbReference>
<dbReference type="InterPro" id="IPR024864">
    <property type="entry name" value="Nup54/Nup57/Nup44"/>
</dbReference>
<keyword evidence="2" id="KW-0813">Transport</keyword>
<dbReference type="InterPro" id="IPR025712">
    <property type="entry name" value="Nup54_alpha-helical_dom"/>
</dbReference>
<evidence type="ECO:0000313" key="6">
    <source>
        <dbReference type="EMBL" id="KAJ8758877.1"/>
    </source>
</evidence>
<dbReference type="GO" id="GO:0006999">
    <property type="term" value="P:nuclear pore organization"/>
    <property type="evidence" value="ECO:0007669"/>
    <property type="project" value="TreeGrafter"/>
</dbReference>
<keyword evidence="3" id="KW-0539">Nucleus</keyword>
<evidence type="ECO:0000313" key="7">
    <source>
        <dbReference type="Proteomes" id="UP001159364"/>
    </source>
</evidence>
<feature type="domain" description="Nucleoporin Nup54 alpha-helical" evidence="5">
    <location>
        <begin position="189"/>
        <end position="309"/>
    </location>
</feature>
<evidence type="ECO:0000259" key="5">
    <source>
        <dbReference type="Pfam" id="PF13874"/>
    </source>
</evidence>
<feature type="region of interest" description="Disordered" evidence="4">
    <location>
        <begin position="1"/>
        <end position="68"/>
    </location>
</feature>
<accession>A0AAV8SWP4</accession>
<reference evidence="6 7" key="1">
    <citation type="submission" date="2021-09" db="EMBL/GenBank/DDBJ databases">
        <title>Genomic insights and catalytic innovation underlie evolution of tropane alkaloids biosynthesis.</title>
        <authorList>
            <person name="Wang Y.-J."/>
            <person name="Tian T."/>
            <person name="Huang J.-P."/>
            <person name="Huang S.-X."/>
        </authorList>
    </citation>
    <scope>NUCLEOTIDE SEQUENCE [LARGE SCALE GENOMIC DNA]</scope>
    <source>
        <strain evidence="6">KIB-2018</strain>
        <tissue evidence="6">Leaf</tissue>
    </source>
</reference>
<evidence type="ECO:0000256" key="3">
    <source>
        <dbReference type="ARBA" id="ARBA00023242"/>
    </source>
</evidence>
<dbReference type="Pfam" id="PF13874">
    <property type="entry name" value="Nup54"/>
    <property type="match status" value="1"/>
</dbReference>
<evidence type="ECO:0000256" key="1">
    <source>
        <dbReference type="ARBA" id="ARBA00004123"/>
    </source>
</evidence>
<dbReference type="Proteomes" id="UP001159364">
    <property type="component" value="Linkage Group LG07"/>
</dbReference>
<dbReference type="GO" id="GO:0044613">
    <property type="term" value="C:nuclear pore central transport channel"/>
    <property type="evidence" value="ECO:0007669"/>
    <property type="project" value="TreeGrafter"/>
</dbReference>
<keyword evidence="7" id="KW-1185">Reference proteome</keyword>
<comment type="caution">
    <text evidence="6">The sequence shown here is derived from an EMBL/GenBank/DDBJ whole genome shotgun (WGS) entry which is preliminary data.</text>
</comment>
<dbReference type="PANTHER" id="PTHR13000">
    <property type="entry name" value="NUCLEOPORIN P54"/>
    <property type="match status" value="1"/>
</dbReference>
<dbReference type="PANTHER" id="PTHR13000:SF0">
    <property type="entry name" value="NUCLEOPORIN P54"/>
    <property type="match status" value="1"/>
</dbReference>
<feature type="region of interest" description="Disordered" evidence="4">
    <location>
        <begin position="83"/>
        <end position="113"/>
    </location>
</feature>
<sequence length="380" mass="41662">MFGSQVSAPAFGTPSSSPAFGTPSASIFGAPSSTTAFGAPSSTPAFGTPSSTPAFGTPSSTPAFGTPSTPSFATGFGSSLFSTPFSSQTQQQQQQHPTSLFQQPSTGFGFQTPFAQPQASPFANVQLTTQMAPVAPLPFSLADRDIQAILDAYKEEPGNIKYAFKHLLFSVTDPQYRAKPAGVSDCRQRRLWPQLVQGFKDLSHRLKLQDEVIVADAERLQMTQRNVRMLQRHFQAETLPWIERMRQKEQSLQRRLLRVMRIMEALEGKGCRLPLVKGEADLAEKLAFITRQLRGSGAELSRRVQNLLSVSRVQANSIGAGVPVYLPGSTKIHEQSLADMQEVLQQQTEAIAKLANVLKRDIRNMEIIMAEDTEMSEDAR</sequence>